<dbReference type="RefSeq" id="WP_140962024.1">
    <property type="nucleotide sequence ID" value="NZ_VEVQ02000004.1"/>
</dbReference>
<sequence>MRKLSLLYYLFFSFSIFSQIKLADVSVELKKSADFHQLITQVNPETAEIFSFTSDKEKLIGLKFNNAIFFSDSISIKRPFNFRYMMGSGFTENNNPVCYWATEDMERFIGIEFDFNSHTTKTIQYNLSLKNQIIFSDFYEKGILYFLTEKKESQSLQLISIQGHKVTTNELDFSKFTIENKNQKETTLLKLLNQFGITKINTKGFNSYVFGTNSIKYYLRNGTLVITLDNTTTKTQVFEINLNSFDIKETIFNQNSLEDIKQTNSLLFENYLVLLELNKEVFEIQILDYSNKDLIQKYQINETKTLPFTTTFFTQTGNNSPRKIKNSKKFIKRILDGNIGASIYNLNGSYVATFGTSREIVRNSDIVLGVGLGLSSIATGTGFYSDFLGENFVTKNIFFDVQFDSNFEQTKSAIKPLFVDKIARFTSENRNVKYEHYFPYQDYYILSYYDKNTNEIVLSKFTDGFD</sequence>
<accession>A0ABX0IPS6</accession>
<gene>
    <name evidence="1" type="ORF">FIA58_008355</name>
</gene>
<keyword evidence="2" id="KW-1185">Reference proteome</keyword>
<evidence type="ECO:0000313" key="1">
    <source>
        <dbReference type="EMBL" id="NHN25688.1"/>
    </source>
</evidence>
<organism evidence="1 2">
    <name type="scientific">Flavobacterium jejuense</name>
    <dbReference type="NCBI Taxonomy" id="1544455"/>
    <lineage>
        <taxon>Bacteria</taxon>
        <taxon>Pseudomonadati</taxon>
        <taxon>Bacteroidota</taxon>
        <taxon>Flavobacteriia</taxon>
        <taxon>Flavobacteriales</taxon>
        <taxon>Flavobacteriaceae</taxon>
        <taxon>Flavobacterium</taxon>
    </lineage>
</organism>
<reference evidence="1 2" key="3">
    <citation type="submission" date="2020-02" db="EMBL/GenBank/DDBJ databases">
        <title>Flavobacterium profundi sp. nov., isolated from a deep-sea seamount.</title>
        <authorList>
            <person name="Zhang D.-C."/>
        </authorList>
    </citation>
    <scope>NUCLEOTIDE SEQUENCE [LARGE SCALE GENOMIC DNA]</scope>
    <source>
        <strain evidence="1 2">EC11</strain>
    </source>
</reference>
<reference evidence="2" key="1">
    <citation type="submission" date="2019-05" db="EMBL/GenBank/DDBJ databases">
        <title>Flavobacterium profundi sp. nov., isolated from a deep-sea seamount.</title>
        <authorList>
            <person name="Zhang D.-C."/>
        </authorList>
    </citation>
    <scope>NUCLEOTIDE SEQUENCE [LARGE SCALE GENOMIC DNA]</scope>
    <source>
        <strain evidence="2">EC11</strain>
    </source>
</reference>
<evidence type="ECO:0000313" key="2">
    <source>
        <dbReference type="Proteomes" id="UP000817854"/>
    </source>
</evidence>
<proteinExistence type="predicted"/>
<protein>
    <submittedName>
        <fullName evidence="1">Uncharacterized protein</fullName>
    </submittedName>
</protein>
<name>A0ABX0IPS6_9FLAO</name>
<reference evidence="1 2" key="2">
    <citation type="submission" date="2019-05" db="EMBL/GenBank/DDBJ databases">
        <authorList>
            <person name="Lianzixin W."/>
        </authorList>
    </citation>
    <scope>NUCLEOTIDE SEQUENCE [LARGE SCALE GENOMIC DNA]</scope>
    <source>
        <strain evidence="1 2">EC11</strain>
    </source>
</reference>
<comment type="caution">
    <text evidence="1">The sequence shown here is derived from an EMBL/GenBank/DDBJ whole genome shotgun (WGS) entry which is preliminary data.</text>
</comment>
<dbReference type="EMBL" id="VEVQ02000004">
    <property type="protein sequence ID" value="NHN25688.1"/>
    <property type="molecule type" value="Genomic_DNA"/>
</dbReference>
<dbReference type="Proteomes" id="UP000817854">
    <property type="component" value="Unassembled WGS sequence"/>
</dbReference>